<feature type="compositionally biased region" description="Polar residues" evidence="1">
    <location>
        <begin position="64"/>
        <end position="90"/>
    </location>
</feature>
<feature type="compositionally biased region" description="Basic and acidic residues" evidence="1">
    <location>
        <begin position="91"/>
        <end position="100"/>
    </location>
</feature>
<dbReference type="InterPro" id="IPR044692">
    <property type="entry name" value="WPP1/2/3"/>
</dbReference>
<dbReference type="OrthoDB" id="649833at2759"/>
<dbReference type="EMBL" id="JAAALK010000080">
    <property type="protein sequence ID" value="KAG8095477.1"/>
    <property type="molecule type" value="Genomic_DNA"/>
</dbReference>
<evidence type="ECO:0000256" key="1">
    <source>
        <dbReference type="SAM" id="MobiDB-lite"/>
    </source>
</evidence>
<dbReference type="Pfam" id="PF13943">
    <property type="entry name" value="WPP"/>
    <property type="match status" value="1"/>
</dbReference>
<evidence type="ECO:0000313" key="3">
    <source>
        <dbReference type="EMBL" id="KAG8095477.1"/>
    </source>
</evidence>
<evidence type="ECO:0000313" key="4">
    <source>
        <dbReference type="Proteomes" id="UP000729402"/>
    </source>
</evidence>
<name>A0A8J5WV85_ZIZPA</name>
<accession>A0A8J5WV85</accession>
<dbReference type="InterPro" id="IPR025265">
    <property type="entry name" value="WPP_dom"/>
</dbReference>
<gene>
    <name evidence="3" type="ORF">GUJ93_ZPchr0012g19486</name>
</gene>
<reference evidence="3" key="1">
    <citation type="journal article" date="2021" name="bioRxiv">
        <title>Whole Genome Assembly and Annotation of Northern Wild Rice, Zizania palustris L., Supports a Whole Genome Duplication in the Zizania Genus.</title>
        <authorList>
            <person name="Haas M."/>
            <person name="Kono T."/>
            <person name="Macchietto M."/>
            <person name="Millas R."/>
            <person name="McGilp L."/>
            <person name="Shao M."/>
            <person name="Duquette J."/>
            <person name="Hirsch C.N."/>
            <person name="Kimball J."/>
        </authorList>
    </citation>
    <scope>NUCLEOTIDE SEQUENCE</scope>
    <source>
        <tissue evidence="3">Fresh leaf tissue</tissue>
    </source>
</reference>
<evidence type="ECO:0000259" key="2">
    <source>
        <dbReference type="Pfam" id="PF13943"/>
    </source>
</evidence>
<keyword evidence="4" id="KW-1185">Reference proteome</keyword>
<dbReference type="GO" id="GO:0048527">
    <property type="term" value="P:lateral root development"/>
    <property type="evidence" value="ECO:0007669"/>
    <property type="project" value="InterPro"/>
</dbReference>
<dbReference type="GO" id="GO:0000278">
    <property type="term" value="P:mitotic cell cycle"/>
    <property type="evidence" value="ECO:0007669"/>
    <property type="project" value="InterPro"/>
</dbReference>
<feature type="domain" description="WPP" evidence="2">
    <location>
        <begin position="183"/>
        <end position="257"/>
    </location>
</feature>
<protein>
    <recommendedName>
        <fullName evidence="2">WPP domain-containing protein</fullName>
    </recommendedName>
</protein>
<proteinExistence type="predicted"/>
<dbReference type="PANTHER" id="PTHR34362">
    <property type="entry name" value="WPP DOMAIN-CONTAINING PROTEIN 1-RELATED"/>
    <property type="match status" value="1"/>
</dbReference>
<feature type="region of interest" description="Disordered" evidence="1">
    <location>
        <begin position="64"/>
        <end position="101"/>
    </location>
</feature>
<reference evidence="3" key="2">
    <citation type="submission" date="2021-02" db="EMBL/GenBank/DDBJ databases">
        <authorList>
            <person name="Kimball J.A."/>
            <person name="Haas M.W."/>
            <person name="Macchietto M."/>
            <person name="Kono T."/>
            <person name="Duquette J."/>
            <person name="Shao M."/>
        </authorList>
    </citation>
    <scope>NUCLEOTIDE SEQUENCE</scope>
    <source>
        <tissue evidence="3">Fresh leaf tissue</tissue>
    </source>
</reference>
<dbReference type="PANTHER" id="PTHR34362:SF12">
    <property type="entry name" value="OS10G0337700 PROTEIN"/>
    <property type="match status" value="1"/>
</dbReference>
<dbReference type="Proteomes" id="UP000729402">
    <property type="component" value="Unassembled WGS sequence"/>
</dbReference>
<comment type="caution">
    <text evidence="3">The sequence shown here is derived from an EMBL/GenBank/DDBJ whole genome shotgun (WGS) entry which is preliminary data.</text>
</comment>
<sequence length="275" mass="29674">MHGFLPDAHDFLPDAHDFLPRQNQDGKKGDDEFINKPLSYYDILGIIFGKSVAMRQFVRTSQEQFSGDVCDNSQKDGMTPNESGTSSGNKPSERAKKDDNVVDDLVGAIDRGTETLASLVEVIKEVVAAKTMPNGLFEEVDNLTAHFSPKHGSSRRLTGCHAAVIRGGAQWRFLLSLPPSSCTLGEETILFRLYGTVLAIDAEPTARSIEAEAFDAAAINGVVADSMEDGIKALQLYSKEVSLRRLDFIKSFSAATKAASTSEEALAATSEGEAP</sequence>
<dbReference type="AlphaFoldDB" id="A0A8J5WV85"/>
<organism evidence="3 4">
    <name type="scientific">Zizania palustris</name>
    <name type="common">Northern wild rice</name>
    <dbReference type="NCBI Taxonomy" id="103762"/>
    <lineage>
        <taxon>Eukaryota</taxon>
        <taxon>Viridiplantae</taxon>
        <taxon>Streptophyta</taxon>
        <taxon>Embryophyta</taxon>
        <taxon>Tracheophyta</taxon>
        <taxon>Spermatophyta</taxon>
        <taxon>Magnoliopsida</taxon>
        <taxon>Liliopsida</taxon>
        <taxon>Poales</taxon>
        <taxon>Poaceae</taxon>
        <taxon>BOP clade</taxon>
        <taxon>Oryzoideae</taxon>
        <taxon>Oryzeae</taxon>
        <taxon>Zizaniinae</taxon>
        <taxon>Zizania</taxon>
    </lineage>
</organism>